<dbReference type="KEGG" id="scd:Spica_2709"/>
<proteinExistence type="inferred from homology"/>
<comment type="catalytic activity">
    <reaction evidence="8">
        <text>Endohydrolysis of (1-&gt;4)-beta-D-glucosidic linkages in cellulose, lichenin and cereal beta-D-glucans.</text>
        <dbReference type="EC" id="3.2.1.4"/>
    </reaction>
</comment>
<accession>F8F116</accession>
<dbReference type="STRING" id="744872.Spica_2709"/>
<comment type="similarity">
    <text evidence="1 6 8">Belongs to the glycosyl hydrolase 9 (cellulase E) family.</text>
</comment>
<dbReference type="CDD" id="cd02850">
    <property type="entry name" value="E_set_Cellulase_N"/>
    <property type="match status" value="1"/>
</dbReference>
<evidence type="ECO:0000256" key="4">
    <source>
        <dbReference type="ARBA" id="ARBA00023295"/>
    </source>
</evidence>
<dbReference type="Proteomes" id="UP000000503">
    <property type="component" value="Chromosome"/>
</dbReference>
<keyword evidence="3 6" id="KW-0119">Carbohydrate metabolism</keyword>
<dbReference type="Pfam" id="PF00759">
    <property type="entry name" value="Glyco_hydro_9"/>
    <property type="match status" value="1"/>
</dbReference>
<evidence type="ECO:0000256" key="2">
    <source>
        <dbReference type="ARBA" id="ARBA00022801"/>
    </source>
</evidence>
<keyword evidence="5 6" id="KW-0624">Polysaccharide degradation</keyword>
<dbReference type="SUPFAM" id="SSF48208">
    <property type="entry name" value="Six-hairpin glycosidases"/>
    <property type="match status" value="1"/>
</dbReference>
<dbReference type="PROSITE" id="PS00698">
    <property type="entry name" value="GH9_3"/>
    <property type="match status" value="1"/>
</dbReference>
<dbReference type="InterPro" id="IPR014756">
    <property type="entry name" value="Ig_E-set"/>
</dbReference>
<protein>
    <recommendedName>
        <fullName evidence="8">Endoglucanase</fullName>
        <ecNumber evidence="8">3.2.1.4</ecNumber>
    </recommendedName>
</protein>
<sequence length="589" mass="65380">MNISVELSYNQYGYPSGAPKIASIQKDAPGPYTWVLKDVLAGSTIAQGTTLPPIKDSFAEDIIHRADFSNIQRPGTYIISIDEKSSAPFRIGNDIYAQLRRDALHFFYLMRSGIELNEAFAGTTWARKPGHLSDADIRAFAGTDAQGTKWQGFPFKIDGSGGWYDAGDFGKYVVNGGISVWTLQNVYERFPHYFSDGDQHIPEQQNSIPDILDECRWELEFMLRMQIPEGFYLSGMAFHKLHDRKWSGVPAELPIYMNNNNDMQDGASWGRFVFEPSTAATLNLAATAAQAARLWKPYDKNFANRCLESAERAWKAACKHPDLLAGNVPGEGGGNYDDTNVLDEFYWAACELFAATGKTEYEAYLRASPYFTTFQGLCNDSASSMTWADTAALGSITLVTAETFLSEIEKKRIKELIIQTAERYETLQRANGYAIPMGISGFVWGSNSVVLNNAIIMALAYEFTGDSKYLSAVNMAMDYILGNNGLRKSFISGYGPASLIHPHHRVWANDPDAGYPPPPPGALAGGPNAQIQDPIAETHNLISRPIPYRYVDEIGSFATNEVAINWNAPLLWVASFLDSRYTSIHYSFQ</sequence>
<dbReference type="InterPro" id="IPR012341">
    <property type="entry name" value="6hp_glycosidase-like_sf"/>
</dbReference>
<dbReference type="Gene3D" id="2.60.40.10">
    <property type="entry name" value="Immunoglobulins"/>
    <property type="match status" value="1"/>
</dbReference>
<evidence type="ECO:0000313" key="11">
    <source>
        <dbReference type="EMBL" id="AEJ20806.1"/>
    </source>
</evidence>
<dbReference type="RefSeq" id="WP_013970084.1">
    <property type="nucleotide sequence ID" value="NC_015732.1"/>
</dbReference>
<dbReference type="PROSITE" id="PS00592">
    <property type="entry name" value="GH9_2"/>
    <property type="match status" value="1"/>
</dbReference>
<evidence type="ECO:0000256" key="6">
    <source>
        <dbReference type="PROSITE-ProRule" id="PRU10059"/>
    </source>
</evidence>
<keyword evidence="12" id="KW-1185">Reference proteome</keyword>
<feature type="active site" evidence="6">
    <location>
        <position position="503"/>
    </location>
</feature>
<name>F8F116_GRAC1</name>
<evidence type="ECO:0000313" key="12">
    <source>
        <dbReference type="Proteomes" id="UP000000503"/>
    </source>
</evidence>
<keyword evidence="2 6" id="KW-0378">Hydrolase</keyword>
<dbReference type="AlphaFoldDB" id="F8F116"/>
<dbReference type="Gene3D" id="1.50.10.10">
    <property type="match status" value="1"/>
</dbReference>
<evidence type="ECO:0000256" key="5">
    <source>
        <dbReference type="ARBA" id="ARBA00023326"/>
    </source>
</evidence>
<feature type="domain" description="Glycoside hydrolase family 9" evidence="9">
    <location>
        <begin position="96"/>
        <end position="573"/>
    </location>
</feature>
<dbReference type="GO" id="GO:0008810">
    <property type="term" value="F:cellulase activity"/>
    <property type="evidence" value="ECO:0007669"/>
    <property type="project" value="UniProtKB-EC"/>
</dbReference>
<evidence type="ECO:0000256" key="7">
    <source>
        <dbReference type="PROSITE-ProRule" id="PRU10060"/>
    </source>
</evidence>
<dbReference type="GO" id="GO:0030245">
    <property type="term" value="P:cellulose catabolic process"/>
    <property type="evidence" value="ECO:0007669"/>
    <property type="project" value="UniProtKB-KW"/>
</dbReference>
<reference evidence="12" key="1">
    <citation type="journal article" date="2013" name="Stand. Genomic Sci.">
        <title>Genome sequence of the thermophilic fresh-water bacterium Spirochaeta caldaria type strain (H1(T)), reclassification of Spirochaeta caldaria, Spirochaeta stenostrepta, and Spirochaeta zuelzerae in the genus Treponema as Treponema caldaria comb. nov., Treponema stenostrepta comb. nov., and Treponema zuelzerae comb. nov., and emendation of the genus Treponema.</title>
        <authorList>
            <person name="Abt B."/>
            <person name="Goker M."/>
            <person name="Scheuner C."/>
            <person name="Han C."/>
            <person name="Lu M."/>
            <person name="Misra M."/>
            <person name="Lapidus A."/>
            <person name="Nolan M."/>
            <person name="Lucas S."/>
            <person name="Hammon N."/>
            <person name="Deshpande S."/>
            <person name="Cheng J.F."/>
            <person name="Tapia R."/>
            <person name="Goodwin L.A."/>
            <person name="Pitluck S."/>
            <person name="Liolios K."/>
            <person name="Pagani I."/>
            <person name="Ivanova N."/>
            <person name="Mavromatis K."/>
            <person name="Mikhailova N."/>
            <person name="Huntemann M."/>
            <person name="Pati A."/>
            <person name="Chen A."/>
            <person name="Palaniappan K."/>
            <person name="Land M."/>
            <person name="Hauser L."/>
            <person name="Jeffries C.D."/>
            <person name="Rohde M."/>
            <person name="Spring S."/>
            <person name="Gronow S."/>
            <person name="Detter J.C."/>
            <person name="Bristow J."/>
            <person name="Eisen J.A."/>
            <person name="Markowitz V."/>
            <person name="Hugenholtz P."/>
            <person name="Kyrpides N.C."/>
            <person name="Woyke T."/>
            <person name="Klenk H.P."/>
        </authorList>
    </citation>
    <scope>NUCLEOTIDE SEQUENCE</scope>
    <source>
        <strain evidence="12">ATCC 51460 / DSM 7334 / H1</strain>
    </source>
</reference>
<feature type="domain" description="Cellulase Ig-like" evidence="10">
    <location>
        <begin position="10"/>
        <end position="85"/>
    </location>
</feature>
<dbReference type="PANTHER" id="PTHR22298">
    <property type="entry name" value="ENDO-1,4-BETA-GLUCANASE"/>
    <property type="match status" value="1"/>
</dbReference>
<dbReference type="InterPro" id="IPR008928">
    <property type="entry name" value="6-hairpin_glycosidase_sf"/>
</dbReference>
<dbReference type="InterPro" id="IPR004197">
    <property type="entry name" value="Cellulase_Ig-like"/>
</dbReference>
<feature type="active site" evidence="7">
    <location>
        <position position="552"/>
    </location>
</feature>
<organism evidence="11 12">
    <name type="scientific">Gracilinema caldarium (strain ATCC 51460 / DSM 7334 / H1)</name>
    <name type="common">Treponema caldarium</name>
    <dbReference type="NCBI Taxonomy" id="744872"/>
    <lineage>
        <taxon>Bacteria</taxon>
        <taxon>Pseudomonadati</taxon>
        <taxon>Spirochaetota</taxon>
        <taxon>Spirochaetia</taxon>
        <taxon>Spirochaetales</taxon>
        <taxon>Breznakiellaceae</taxon>
        <taxon>Gracilinema</taxon>
    </lineage>
</organism>
<keyword evidence="8" id="KW-0136">Cellulose degradation</keyword>
<evidence type="ECO:0000259" key="9">
    <source>
        <dbReference type="Pfam" id="PF00759"/>
    </source>
</evidence>
<dbReference type="Pfam" id="PF02927">
    <property type="entry name" value="CelD_N"/>
    <property type="match status" value="1"/>
</dbReference>
<evidence type="ECO:0000259" key="10">
    <source>
        <dbReference type="Pfam" id="PF02927"/>
    </source>
</evidence>
<feature type="active site" evidence="7">
    <location>
        <position position="561"/>
    </location>
</feature>
<keyword evidence="4 6" id="KW-0326">Glycosidase</keyword>
<evidence type="ECO:0000256" key="3">
    <source>
        <dbReference type="ARBA" id="ARBA00023277"/>
    </source>
</evidence>
<dbReference type="InterPro" id="IPR018221">
    <property type="entry name" value="Glyco_hydro_9_His_AS"/>
</dbReference>
<dbReference type="InterPro" id="IPR013783">
    <property type="entry name" value="Ig-like_fold"/>
</dbReference>
<dbReference type="InterPro" id="IPR033126">
    <property type="entry name" value="Glyco_hydro_9_Asp/Glu_AS"/>
</dbReference>
<dbReference type="HOGENOM" id="CLU_006010_2_1_12"/>
<evidence type="ECO:0000256" key="1">
    <source>
        <dbReference type="ARBA" id="ARBA00007072"/>
    </source>
</evidence>
<evidence type="ECO:0000256" key="8">
    <source>
        <dbReference type="RuleBase" id="RU361166"/>
    </source>
</evidence>
<gene>
    <name evidence="11" type="ordered locus">Spica_2709</name>
</gene>
<dbReference type="SUPFAM" id="SSF81296">
    <property type="entry name" value="E set domains"/>
    <property type="match status" value="1"/>
</dbReference>
<dbReference type="EMBL" id="CP002868">
    <property type="protein sequence ID" value="AEJ20806.1"/>
    <property type="molecule type" value="Genomic_DNA"/>
</dbReference>
<dbReference type="EC" id="3.2.1.4" evidence="8"/>
<dbReference type="InterPro" id="IPR001701">
    <property type="entry name" value="Glyco_hydro_9"/>
</dbReference>
<dbReference type="eggNOG" id="COG5297">
    <property type="taxonomic scope" value="Bacteria"/>
</dbReference>
<dbReference type="OrthoDB" id="9758662at2"/>